<accession>A0A4Z1C6X0</accession>
<evidence type="ECO:0000256" key="1">
    <source>
        <dbReference type="SAM" id="MobiDB-lite"/>
    </source>
</evidence>
<feature type="compositionally biased region" description="Basic and acidic residues" evidence="1">
    <location>
        <begin position="1152"/>
        <end position="1167"/>
    </location>
</feature>
<dbReference type="EMBL" id="SRPF01000006">
    <property type="protein sequence ID" value="TGN38334.1"/>
    <property type="molecule type" value="Genomic_DNA"/>
</dbReference>
<sequence>MDGPSQKRVSSPISTGGEGVFFEQHVAAYWLAQLLVRSIPPILTDTGVTEVHFQTEHLGFNTDDILIVCARAGSVTARLVGQVKRSFTISAADDECKKAIGDFWRDFKEADPFNPQHDRFVLVTLRGTNTLLENFVGLLDCARGAADGEEFQRRLSLDGFISKKSIHQCNELCRIVSALEGTPVFAKDLWPFLRVLHVLSLDLHSSTRQTEAHIKTLLALKSTDPDPLASAAAAWDALLGHASEAGPGARSLKRTDLPVALVQAYGEVGAQEQRVLTALKNHTDFVLRKIQTTIGPAFHLRRAAIVHKVLAAMEANQVVLITGPAGSGKSVIAKEAVAFLSRAFFAFGFRVEEFAVAHIDETLHNSQIPARATELQAILGAQDRKALLIESVERLLEKPTRDGFSDLMTLAHSDDGLGILMTCRDYSVEQVRASFLQVAGIDHAVIEVPPLDDTELQEIQAAFPSLAVPLATPALREILRNPYFIDKALQIPWDAGRPLPKNERDFRAVFWRQIARADQNPADGMPRLREVALQELAVRRARALSDYVPATGLNAAAIAFLKQDSLVVSPDSNALLVATAHDVLEDWAILQWIEELHLTDETAFKALSSAIGPHPAVRRSYRKWVAELIDRDAAAADRLFSAAITQADVPAQFRDDTLVSLLKAPSAPEFLTRHEAELLDNDRAILRRVIHLLRVACVTSPAWLADVRGHSSILNVPEGAVWATVVRLVHRNLGSFGPEDAPLLIALIEDAVRGVSWWAPDIDGAVHVAGIAHWLLPSFDHYRGGDTRQRILKVIAKIPKADPARFEAVLRGQIKEGHHRDPVAEEFRDILLAGLDGAPAARDLPDLLISVALDTFLATEEYLCAEPYGRSSIDVDLYFGIKEHLHHNFFPASAFRGPWINLLTHHPREGLDFLIQVFGHSAEWYAHPRLPDPLEPAWEVELTFANGTRRKQWVNPRLWGLYRGMTVGPYLLQSLLMAFEKWLLDYAKFHPEGLDAVLLETLQRTDSAALAAVVASVATAHPHRSGEALLVLLSVQDYIEIDRSRMAGERQTSSLTGLFPTFRAENKIYEEEREKSNALPHRKHDLEAAIANLQLGAMAPRVHAIIDRYVAALPGPDECNNHDLTWQLALHRMDFRQYDVADDQPEAGETSEADREGSARNYVRLDPKAPAPEVQQLIDESSKRMGEMNTRLGIYMWGLQVFQREAGSADPDQWREKLASAKGMDRTAAHPDNSCNAPGFVAAVCARDHWDEMSPEDRDWCTDVIGSEIFRNADQWGTINRMQRFSMLADRPCAFVVPLLLSKPLTEAQTTRVRQAFIAALTHPIDEVRWYATWGINDELWAANPALAMRAVNALATEAALADRDWNAEEKKHYHKRRTVGTILAVAAADVRGRFWIEGEIAEDAHVRFDITEIFGAEVHAKILTILGHVPNEPLAVAAHRRASEDLVGCWNREHDCAPDRRERNFHREQAISDRIQQFVMRASDADAEQVLQPILEAVDRHPREVHTVIQGFTSSEDRNPNTPHYWFLWNLFAERVKRAKWLTHLNREHPRGSEVLSTIFLTAWWKDNVRHWRSLEGYAHNVDALFDALPPVWIVVDNYVRFLYHIGERSMPAGFVRIANVLRRGNPADMLRESNTVFMLEVLLQRHVYARPLELKRDPALREAIVYVLDVLVESGSSAAFRMRDDFVTPAA</sequence>
<organism evidence="2 3">
    <name type="scientific">Marinobacter confluentis</name>
    <dbReference type="NCBI Taxonomy" id="1697557"/>
    <lineage>
        <taxon>Bacteria</taxon>
        <taxon>Pseudomonadati</taxon>
        <taxon>Pseudomonadota</taxon>
        <taxon>Gammaproteobacteria</taxon>
        <taxon>Pseudomonadales</taxon>
        <taxon>Marinobacteraceae</taxon>
        <taxon>Marinobacter</taxon>
    </lineage>
</organism>
<gene>
    <name evidence="2" type="ORF">E5Q11_16020</name>
</gene>
<dbReference type="OrthoDB" id="9796370at2"/>
<dbReference type="RefSeq" id="WP_135804462.1">
    <property type="nucleotide sequence ID" value="NZ_SRPF01000006.1"/>
</dbReference>
<reference evidence="2 3" key="1">
    <citation type="submission" date="2019-04" db="EMBL/GenBank/DDBJ databases">
        <authorList>
            <person name="Park S."/>
            <person name="Yoon J.-H."/>
        </authorList>
    </citation>
    <scope>NUCLEOTIDE SEQUENCE [LARGE SCALE GENOMIC DNA]</scope>
    <source>
        <strain evidence="2 3">HJM-18</strain>
    </source>
</reference>
<comment type="caution">
    <text evidence="2">The sequence shown here is derived from an EMBL/GenBank/DDBJ whole genome shotgun (WGS) entry which is preliminary data.</text>
</comment>
<proteinExistence type="predicted"/>
<dbReference type="SUPFAM" id="SSF52540">
    <property type="entry name" value="P-loop containing nucleoside triphosphate hydrolases"/>
    <property type="match status" value="1"/>
</dbReference>
<evidence type="ECO:0000313" key="2">
    <source>
        <dbReference type="EMBL" id="TGN38334.1"/>
    </source>
</evidence>
<evidence type="ECO:0000313" key="3">
    <source>
        <dbReference type="Proteomes" id="UP000298325"/>
    </source>
</evidence>
<dbReference type="InterPro" id="IPR027417">
    <property type="entry name" value="P-loop_NTPase"/>
</dbReference>
<keyword evidence="3" id="KW-1185">Reference proteome</keyword>
<feature type="region of interest" description="Disordered" evidence="1">
    <location>
        <begin position="1143"/>
        <end position="1173"/>
    </location>
</feature>
<dbReference type="Proteomes" id="UP000298325">
    <property type="component" value="Unassembled WGS sequence"/>
</dbReference>
<name>A0A4Z1C6X0_9GAMM</name>
<protein>
    <submittedName>
        <fullName evidence="2">AAA family ATPase</fullName>
    </submittedName>
</protein>